<evidence type="ECO:0000256" key="6">
    <source>
        <dbReference type="ARBA" id="ARBA00022538"/>
    </source>
</evidence>
<dbReference type="HAMAP" id="MF_01522">
    <property type="entry name" value="Kup"/>
    <property type="match status" value="1"/>
</dbReference>
<dbReference type="GO" id="GO:0015293">
    <property type="term" value="F:symporter activity"/>
    <property type="evidence" value="ECO:0007669"/>
    <property type="project" value="UniProtKB-UniRule"/>
</dbReference>
<evidence type="ECO:0000256" key="12">
    <source>
        <dbReference type="ARBA" id="ARBA00023136"/>
    </source>
</evidence>
<protein>
    <recommendedName>
        <fullName evidence="13">Probable potassium transport system protein Kup</fullName>
    </recommendedName>
</protein>
<feature type="transmembrane region" description="Helical" evidence="13">
    <location>
        <begin position="461"/>
        <end position="478"/>
    </location>
</feature>
<keyword evidence="4 13" id="KW-1003">Cell membrane</keyword>
<dbReference type="GO" id="GO:0015079">
    <property type="term" value="F:potassium ion transmembrane transporter activity"/>
    <property type="evidence" value="ECO:0007669"/>
    <property type="project" value="UniProtKB-UniRule"/>
</dbReference>
<evidence type="ECO:0000256" key="11">
    <source>
        <dbReference type="ARBA" id="ARBA00023065"/>
    </source>
</evidence>
<dbReference type="Proteomes" id="UP000215595">
    <property type="component" value="Unassembled WGS sequence"/>
</dbReference>
<comment type="similarity">
    <text evidence="2 13">Belongs to the HAK/KUP transporter (TC 2.A.72) family.</text>
</comment>
<keyword evidence="3 13" id="KW-0813">Transport</keyword>
<evidence type="ECO:0000256" key="9">
    <source>
        <dbReference type="ARBA" id="ARBA00022958"/>
    </source>
</evidence>
<feature type="domain" description="K+ potassium transporter C-terminal" evidence="16">
    <location>
        <begin position="512"/>
        <end position="659"/>
    </location>
</feature>
<dbReference type="InterPro" id="IPR003855">
    <property type="entry name" value="K+_transporter"/>
</dbReference>
<feature type="transmembrane region" description="Helical" evidence="13">
    <location>
        <begin position="83"/>
        <end position="106"/>
    </location>
</feature>
<keyword evidence="6 13" id="KW-0633">Potassium transport</keyword>
<dbReference type="AlphaFoldDB" id="A0A258FE24"/>
<feature type="region of interest" description="Disordered" evidence="14">
    <location>
        <begin position="1"/>
        <end position="41"/>
    </location>
</feature>
<evidence type="ECO:0000256" key="7">
    <source>
        <dbReference type="ARBA" id="ARBA00022692"/>
    </source>
</evidence>
<keyword evidence="10 13" id="KW-1133">Transmembrane helix</keyword>
<feature type="transmembrane region" description="Helical" evidence="13">
    <location>
        <begin position="176"/>
        <end position="195"/>
    </location>
</feature>
<feature type="transmembrane region" description="Helical" evidence="13">
    <location>
        <begin position="323"/>
        <end position="354"/>
    </location>
</feature>
<feature type="transmembrane region" description="Helical" evidence="13">
    <location>
        <begin position="375"/>
        <end position="395"/>
    </location>
</feature>
<proteinExistence type="inferred from homology"/>
<comment type="caution">
    <text evidence="17">The sequence shown here is derived from an EMBL/GenBank/DDBJ whole genome shotgun (WGS) entry which is preliminary data.</text>
</comment>
<dbReference type="PANTHER" id="PTHR30540:SF79">
    <property type="entry name" value="LOW AFFINITY POTASSIUM TRANSPORT SYSTEM PROTEIN KUP"/>
    <property type="match status" value="1"/>
</dbReference>
<dbReference type="GO" id="GO:0005886">
    <property type="term" value="C:plasma membrane"/>
    <property type="evidence" value="ECO:0007669"/>
    <property type="project" value="UniProtKB-SubCell"/>
</dbReference>
<accession>A0A258FE24</accession>
<comment type="subcellular location">
    <subcellularLocation>
        <location evidence="13">Cell membrane</location>
        <topology evidence="13">Multi-pass membrane protein</topology>
    </subcellularLocation>
    <subcellularLocation>
        <location evidence="1">Membrane</location>
        <topology evidence="1">Multi-pass membrane protein</topology>
    </subcellularLocation>
</comment>
<feature type="transmembrane region" description="Helical" evidence="13">
    <location>
        <begin position="284"/>
        <end position="303"/>
    </location>
</feature>
<dbReference type="InterPro" id="IPR053951">
    <property type="entry name" value="K_trans_N"/>
</dbReference>
<feature type="transmembrane region" description="Helical" evidence="13">
    <location>
        <begin position="401"/>
        <end position="424"/>
    </location>
</feature>
<sequence length="660" mass="70519">MAGDPSPPSSGPGEGAPPAPPNQNPDASPAPEGTGGHGHAARTGKTALIIGAIGVVFGDIGTSPLYAMREALHHSRSGGTAELAVLGVVSLVFWALILVVTIKYVVFLMRVDNKGEGGTLALMALAQHAVGRRSAAIFVLGVCGAALFYGDGVITPAISVLSAIEGLKDAPGIGPSLTPFVLPIAAGILIALFMIQSRGTGSMARYFGPLTLGWFLILAALGVYHIFDDISILRALSPHYGVVFLLDNGFLGFVILGSVFLAVTGAEALYADMGHFGKSPIRAGWLWVVLPCLTLNYLGQGAFVLANRGAAENPFWMMVPQFAYWPVLIMATLATVIASQAVITGAFSVTQQAVQLGLLPRMSILNTSESQAGQIYVPAVNSLLMVGVLALLVTFQTSSALAAAYGIAVTGSMFVDSLLAWFIVRHLWKWSLPLSLAAISPLVAIDLVFMTSNMLKIPQGAWMPLVLGAGLVTIMWTWTRGSQILTAKAKKDSLPLVDLIEMLRARPPHRAPGTAVFLTSDPDVAPVALMHNLKHNKVLHQKNVILTVKTLDRPRVPESERFVMEPINEDFKKITLSYGFMESPVVPRALSLCRKQGLKFDIMSTSFFLGRRSVVPASNQGMPLWQDKLYIFLMRNAANPTDFFHIPPGRVVELGTQVSV</sequence>
<dbReference type="InterPro" id="IPR023051">
    <property type="entry name" value="Kup"/>
</dbReference>
<evidence type="ECO:0000256" key="8">
    <source>
        <dbReference type="ARBA" id="ARBA00022847"/>
    </source>
</evidence>
<evidence type="ECO:0000256" key="1">
    <source>
        <dbReference type="ARBA" id="ARBA00004141"/>
    </source>
</evidence>
<gene>
    <name evidence="17" type="primary">trkD</name>
    <name evidence="13" type="synonym">kup</name>
    <name evidence="17" type="ORF">B7Z01_14040</name>
</gene>
<keyword evidence="9 13" id="KW-0630">Potassium</keyword>
<feature type="domain" description="K+ potassium transporter integral membrane" evidence="15">
    <location>
        <begin position="49"/>
        <end position="501"/>
    </location>
</feature>
<evidence type="ECO:0000256" key="4">
    <source>
        <dbReference type="ARBA" id="ARBA00022475"/>
    </source>
</evidence>
<feature type="compositionally biased region" description="Pro residues" evidence="14">
    <location>
        <begin position="1"/>
        <end position="23"/>
    </location>
</feature>
<feature type="transmembrane region" description="Helical" evidence="13">
    <location>
        <begin position="436"/>
        <end position="455"/>
    </location>
</feature>
<feature type="transmembrane region" description="Helical" evidence="13">
    <location>
        <begin position="135"/>
        <end position="164"/>
    </location>
</feature>
<evidence type="ECO:0000256" key="2">
    <source>
        <dbReference type="ARBA" id="ARBA00007019"/>
    </source>
</evidence>
<evidence type="ECO:0000256" key="10">
    <source>
        <dbReference type="ARBA" id="ARBA00022989"/>
    </source>
</evidence>
<keyword evidence="8 13" id="KW-0769">Symport</keyword>
<name>A0A258FE24_9CAUL</name>
<keyword evidence="12 13" id="KW-0472">Membrane</keyword>
<evidence type="ECO:0000256" key="3">
    <source>
        <dbReference type="ARBA" id="ARBA00022448"/>
    </source>
</evidence>
<reference evidence="17 18" key="1">
    <citation type="submission" date="2017-03" db="EMBL/GenBank/DDBJ databases">
        <title>Lifting the veil on microbial sulfur biogeochemistry in mining wastewaters.</title>
        <authorList>
            <person name="Kantor R.S."/>
            <person name="Colenbrander Nelson T."/>
            <person name="Marshall S."/>
            <person name="Bennett D."/>
            <person name="Apte S."/>
            <person name="Camacho D."/>
            <person name="Thomas B.C."/>
            <person name="Warren L.A."/>
            <person name="Banfield J.F."/>
        </authorList>
    </citation>
    <scope>NUCLEOTIDE SEQUENCE [LARGE SCALE GENOMIC DNA]</scope>
    <source>
        <strain evidence="17">32-69-9</strain>
    </source>
</reference>
<dbReference type="InterPro" id="IPR053952">
    <property type="entry name" value="K_trans_C"/>
</dbReference>
<dbReference type="Pfam" id="PF22776">
    <property type="entry name" value="K_trans_C"/>
    <property type="match status" value="1"/>
</dbReference>
<evidence type="ECO:0000256" key="5">
    <source>
        <dbReference type="ARBA" id="ARBA00022519"/>
    </source>
</evidence>
<dbReference type="EMBL" id="NCEB01000041">
    <property type="protein sequence ID" value="OYX30606.1"/>
    <property type="molecule type" value="Genomic_DNA"/>
</dbReference>
<dbReference type="Pfam" id="PF02705">
    <property type="entry name" value="K_trans"/>
    <property type="match status" value="1"/>
</dbReference>
<evidence type="ECO:0000313" key="18">
    <source>
        <dbReference type="Proteomes" id="UP000215595"/>
    </source>
</evidence>
<evidence type="ECO:0000256" key="13">
    <source>
        <dbReference type="HAMAP-Rule" id="MF_01522"/>
    </source>
</evidence>
<evidence type="ECO:0000256" key="14">
    <source>
        <dbReference type="SAM" id="MobiDB-lite"/>
    </source>
</evidence>
<evidence type="ECO:0000259" key="15">
    <source>
        <dbReference type="Pfam" id="PF02705"/>
    </source>
</evidence>
<keyword evidence="7 13" id="KW-0812">Transmembrane</keyword>
<dbReference type="PANTHER" id="PTHR30540">
    <property type="entry name" value="OSMOTIC STRESS POTASSIUM TRANSPORTER"/>
    <property type="match status" value="1"/>
</dbReference>
<feature type="transmembrane region" description="Helical" evidence="13">
    <location>
        <begin position="207"/>
        <end position="227"/>
    </location>
</feature>
<feature type="transmembrane region" description="Helical" evidence="13">
    <location>
        <begin position="239"/>
        <end position="263"/>
    </location>
</feature>
<evidence type="ECO:0000313" key="17">
    <source>
        <dbReference type="EMBL" id="OYX30606.1"/>
    </source>
</evidence>
<keyword evidence="5" id="KW-0997">Cell inner membrane</keyword>
<organism evidence="17 18">
    <name type="scientific">Brevundimonas subvibrioides</name>
    <dbReference type="NCBI Taxonomy" id="74313"/>
    <lineage>
        <taxon>Bacteria</taxon>
        <taxon>Pseudomonadati</taxon>
        <taxon>Pseudomonadota</taxon>
        <taxon>Alphaproteobacteria</taxon>
        <taxon>Caulobacterales</taxon>
        <taxon>Caulobacteraceae</taxon>
        <taxon>Brevundimonas</taxon>
    </lineage>
</organism>
<comment type="function">
    <text evidence="13">Transport of potassium into the cell. Likely operates as a K(+):H(+) symporter.</text>
</comment>
<evidence type="ECO:0000259" key="16">
    <source>
        <dbReference type="Pfam" id="PF22776"/>
    </source>
</evidence>
<keyword evidence="11 13" id="KW-0406">Ion transport</keyword>
<feature type="transmembrane region" description="Helical" evidence="13">
    <location>
        <begin position="47"/>
        <end position="68"/>
    </location>
</feature>
<comment type="catalytic activity">
    <reaction evidence="13">
        <text>K(+)(in) + H(+)(in) = K(+)(out) + H(+)(out)</text>
        <dbReference type="Rhea" id="RHEA:28490"/>
        <dbReference type="ChEBI" id="CHEBI:15378"/>
        <dbReference type="ChEBI" id="CHEBI:29103"/>
    </reaction>
</comment>